<evidence type="ECO:0008006" key="3">
    <source>
        <dbReference type="Google" id="ProtNLM"/>
    </source>
</evidence>
<keyword evidence="1" id="KW-0472">Membrane</keyword>
<comment type="caution">
    <text evidence="2">The sequence shown here is derived from an EMBL/GenBank/DDBJ whole genome shotgun (WGS) entry which is preliminary data.</text>
</comment>
<organism evidence="2">
    <name type="scientific">bioreactor metagenome</name>
    <dbReference type="NCBI Taxonomy" id="1076179"/>
    <lineage>
        <taxon>unclassified sequences</taxon>
        <taxon>metagenomes</taxon>
        <taxon>ecological metagenomes</taxon>
    </lineage>
</organism>
<reference evidence="2" key="1">
    <citation type="submission" date="2019-08" db="EMBL/GenBank/DDBJ databases">
        <authorList>
            <person name="Kucharzyk K."/>
            <person name="Murdoch R.W."/>
            <person name="Higgins S."/>
            <person name="Loffler F."/>
        </authorList>
    </citation>
    <scope>NUCLEOTIDE SEQUENCE</scope>
</reference>
<dbReference type="EMBL" id="VSSQ01146693">
    <property type="protein sequence ID" value="MPN64998.1"/>
    <property type="molecule type" value="Genomic_DNA"/>
</dbReference>
<protein>
    <recommendedName>
        <fullName evidence="3">Prealbumin-like fold domain-containing protein</fullName>
    </recommendedName>
</protein>
<keyword evidence="1" id="KW-1133">Transmembrane helix</keyword>
<proteinExistence type="predicted"/>
<evidence type="ECO:0000256" key="1">
    <source>
        <dbReference type="SAM" id="Phobius"/>
    </source>
</evidence>
<gene>
    <name evidence="2" type="ORF">SDC9_212777</name>
</gene>
<name>A0A645JMW0_9ZZZZ</name>
<dbReference type="AlphaFoldDB" id="A0A645JMW0"/>
<accession>A0A645JMW0</accession>
<feature type="transmembrane region" description="Helical" evidence="1">
    <location>
        <begin position="62"/>
        <end position="81"/>
    </location>
</feature>
<sequence length="88" mass="9524">MCGLPTGKYRLAESVVPSGFFPSPAKDFTLQLADMSKNPLEISVTNTPEVKLGLDSDKWDDVLLIGGVMLAAAGAVTFFVLRKKKRSH</sequence>
<keyword evidence="1" id="KW-0812">Transmembrane</keyword>
<evidence type="ECO:0000313" key="2">
    <source>
        <dbReference type="EMBL" id="MPN64998.1"/>
    </source>
</evidence>